<dbReference type="AlphaFoldDB" id="G9NLB9"/>
<dbReference type="STRING" id="452589.G9NLB9"/>
<name>G9NLB9_HYPAI</name>
<dbReference type="PANTHER" id="PTHR43806:SF11">
    <property type="entry name" value="CEREVISIN-RELATED"/>
    <property type="match status" value="1"/>
</dbReference>
<dbReference type="PROSITE" id="PS00138">
    <property type="entry name" value="SUBTILASE_SER"/>
    <property type="match status" value="1"/>
</dbReference>
<feature type="active site" description="Charge relay system" evidence="5">
    <location>
        <position position="689"/>
    </location>
</feature>
<feature type="active site" description="Charge relay system" evidence="5">
    <location>
        <position position="460"/>
    </location>
</feature>
<dbReference type="InterPro" id="IPR036852">
    <property type="entry name" value="Peptidase_S8/S53_dom_sf"/>
</dbReference>
<gene>
    <name evidence="9" type="ORF">TRIATDRAFT_315898</name>
</gene>
<evidence type="ECO:0000256" key="1">
    <source>
        <dbReference type="ARBA" id="ARBA00011073"/>
    </source>
</evidence>
<dbReference type="InterPro" id="IPR015500">
    <property type="entry name" value="Peptidase_S8_subtilisin-rel"/>
</dbReference>
<dbReference type="EMBL" id="ABDG02000018">
    <property type="protein sequence ID" value="EHK48683.1"/>
    <property type="molecule type" value="Genomic_DNA"/>
</dbReference>
<feature type="compositionally biased region" description="Basic and acidic residues" evidence="6">
    <location>
        <begin position="298"/>
        <end position="310"/>
    </location>
</feature>
<evidence type="ECO:0000259" key="8">
    <source>
        <dbReference type="Pfam" id="PF24476"/>
    </source>
</evidence>
<keyword evidence="4 5" id="KW-0720">Serine protease</keyword>
<evidence type="ECO:0000259" key="7">
    <source>
        <dbReference type="Pfam" id="PF00082"/>
    </source>
</evidence>
<evidence type="ECO:0000256" key="3">
    <source>
        <dbReference type="ARBA" id="ARBA00022801"/>
    </source>
</evidence>
<dbReference type="InterPro" id="IPR050131">
    <property type="entry name" value="Peptidase_S8_subtilisin-like"/>
</dbReference>
<dbReference type="InterPro" id="IPR000209">
    <property type="entry name" value="Peptidase_S8/S53_dom"/>
</dbReference>
<sequence length="786" mass="89161">MLKGENLLLYAIAHQLSPSKLDASESDNGEELSSENICQAVQIANDCSAMLHIRLHSEDFRYFCDDDSPIYREARPTITMAELIESGFLKDLRVFHLKDRWTLAVNLAQCLLQLHDGPWLQTLWTADNIFLLCENPKEGRKLRNVHSPFISSVISENPPNLPKPTHFDRYPLLLSFGQFLLELANGEKLPIAKTKTGEYSPYKTLKNNFIEMNTGSLSDDYKEAIEGCLKFQKFIKDEKEANEEVRIRTTIFKKIVQPLERNLRLFSKDIILNNTGIVKVGDRKDILLTTPQTSHPQPLKDTRPANRGKTENSQITSSEHSNYQLLILNPLSSHTGYKSHHQAELHQVMNIPGKDHTLVQFPRTEIKAQLYQEVTAVATQLSHSNCRQLVNLDTRSTSESESESDEDEGRLFGTFDTRDSAAQEFTSLQWGRTFKTLSRTYNDYFQYTHSDGCVKVAIFDTGIDQDHPDFLYPRSKPRRSSGKIGSVTGEELQIDRIKACQNFCDDRRSINDVTDIDGHGTHVAGIILQLAPTTELYIARICQGDAKYGDSSKQKDPTAQLKQSVVYPDRVERAIEWAIEHKVDIINMSFGYKHWDQQLDQALKKARDHGIVIFAAASNFGNHEQVSWPARDSDRTICVHSSIEFGTNPSNFTPKAHPDTTNFMVVGEEICSHWPESKGGGFRTMTGTSTATPVATAIGALLIAFTRQGVLDRRKKREVEDDIGPVKLDDLSNMRALLRHISMETNGYHWINPRLLWDQFAPTKRQEGPGAASKYAWEEIRRALRR</sequence>
<comment type="similarity">
    <text evidence="1 5">Belongs to the peptidase S8 family.</text>
</comment>
<dbReference type="eggNOG" id="KOG4177">
    <property type="taxonomic scope" value="Eukaryota"/>
</dbReference>
<keyword evidence="2 5" id="KW-0645">Protease</keyword>
<evidence type="ECO:0000256" key="4">
    <source>
        <dbReference type="ARBA" id="ARBA00022825"/>
    </source>
</evidence>
<feature type="domain" description="DUF7580" evidence="8">
    <location>
        <begin position="26"/>
        <end position="264"/>
    </location>
</feature>
<proteinExistence type="inferred from homology"/>
<evidence type="ECO:0000313" key="9">
    <source>
        <dbReference type="EMBL" id="EHK48683.1"/>
    </source>
</evidence>
<evidence type="ECO:0000256" key="5">
    <source>
        <dbReference type="PROSITE-ProRule" id="PRU01240"/>
    </source>
</evidence>
<dbReference type="Pfam" id="PF00082">
    <property type="entry name" value="Peptidase_S8"/>
    <property type="match status" value="1"/>
</dbReference>
<protein>
    <submittedName>
        <fullName evidence="9">Uncharacterized protein</fullName>
    </submittedName>
</protein>
<dbReference type="Pfam" id="PF24476">
    <property type="entry name" value="DUF7580"/>
    <property type="match status" value="1"/>
</dbReference>
<evidence type="ECO:0000256" key="6">
    <source>
        <dbReference type="SAM" id="MobiDB-lite"/>
    </source>
</evidence>
<dbReference type="GeneID" id="25783120"/>
<dbReference type="GO" id="GO:0004252">
    <property type="term" value="F:serine-type endopeptidase activity"/>
    <property type="evidence" value="ECO:0007669"/>
    <property type="project" value="UniProtKB-UniRule"/>
</dbReference>
<feature type="region of interest" description="Disordered" evidence="6">
    <location>
        <begin position="289"/>
        <end position="316"/>
    </location>
</feature>
<dbReference type="GO" id="GO:0006508">
    <property type="term" value="P:proteolysis"/>
    <property type="evidence" value="ECO:0007669"/>
    <property type="project" value="UniProtKB-KW"/>
</dbReference>
<dbReference type="InterPro" id="IPR056002">
    <property type="entry name" value="DUF7580"/>
</dbReference>
<feature type="domain" description="Peptidase S8/S53" evidence="7">
    <location>
        <begin position="454"/>
        <end position="704"/>
    </location>
</feature>
<evidence type="ECO:0000256" key="2">
    <source>
        <dbReference type="ARBA" id="ARBA00022670"/>
    </source>
</evidence>
<organism evidence="9 10">
    <name type="scientific">Hypocrea atroviridis (strain ATCC 20476 / IMI 206040)</name>
    <name type="common">Trichoderma atroviride</name>
    <dbReference type="NCBI Taxonomy" id="452589"/>
    <lineage>
        <taxon>Eukaryota</taxon>
        <taxon>Fungi</taxon>
        <taxon>Dikarya</taxon>
        <taxon>Ascomycota</taxon>
        <taxon>Pezizomycotina</taxon>
        <taxon>Sordariomycetes</taxon>
        <taxon>Hypocreomycetidae</taxon>
        <taxon>Hypocreales</taxon>
        <taxon>Hypocreaceae</taxon>
        <taxon>Trichoderma</taxon>
    </lineage>
</organism>
<dbReference type="PANTHER" id="PTHR43806">
    <property type="entry name" value="PEPTIDASE S8"/>
    <property type="match status" value="1"/>
</dbReference>
<dbReference type="PROSITE" id="PS51892">
    <property type="entry name" value="SUBTILASE"/>
    <property type="match status" value="1"/>
</dbReference>
<keyword evidence="3 5" id="KW-0378">Hydrolase</keyword>
<accession>G9NLB9</accession>
<evidence type="ECO:0000313" key="10">
    <source>
        <dbReference type="Proteomes" id="UP000005426"/>
    </source>
</evidence>
<dbReference type="PRINTS" id="PR00723">
    <property type="entry name" value="SUBTILISIN"/>
</dbReference>
<dbReference type="HOGENOM" id="CLU_014888_0_0_1"/>
<reference evidence="9 10" key="1">
    <citation type="journal article" date="2011" name="Genome Biol.">
        <title>Comparative genome sequence analysis underscores mycoparasitism as the ancestral life style of Trichoderma.</title>
        <authorList>
            <person name="Kubicek C.P."/>
            <person name="Herrera-Estrella A."/>
            <person name="Seidl-Seiboth V."/>
            <person name="Martinez D.A."/>
            <person name="Druzhinina I.S."/>
            <person name="Thon M."/>
            <person name="Zeilinger S."/>
            <person name="Casas-Flores S."/>
            <person name="Horwitz B.A."/>
            <person name="Mukherjee P.K."/>
            <person name="Mukherjee M."/>
            <person name="Kredics L."/>
            <person name="Alcaraz L.D."/>
            <person name="Aerts A."/>
            <person name="Antal Z."/>
            <person name="Atanasova L."/>
            <person name="Cervantes-Badillo M.G."/>
            <person name="Challacombe J."/>
            <person name="Chertkov O."/>
            <person name="McCluskey K."/>
            <person name="Coulpier F."/>
            <person name="Deshpande N."/>
            <person name="von Doehren H."/>
            <person name="Ebbole D.J."/>
            <person name="Esquivel-Naranjo E.U."/>
            <person name="Fekete E."/>
            <person name="Flipphi M."/>
            <person name="Glaser F."/>
            <person name="Gomez-Rodriguez E.Y."/>
            <person name="Gruber S."/>
            <person name="Han C."/>
            <person name="Henrissat B."/>
            <person name="Hermosa R."/>
            <person name="Hernandez-Onate M."/>
            <person name="Karaffa L."/>
            <person name="Kosti I."/>
            <person name="Le Crom S."/>
            <person name="Lindquist E."/>
            <person name="Lucas S."/>
            <person name="Luebeck M."/>
            <person name="Luebeck P.S."/>
            <person name="Margeot A."/>
            <person name="Metz B."/>
            <person name="Misra M."/>
            <person name="Nevalainen H."/>
            <person name="Omann M."/>
            <person name="Packer N."/>
            <person name="Perrone G."/>
            <person name="Uresti-Rivera E.E."/>
            <person name="Salamov A."/>
            <person name="Schmoll M."/>
            <person name="Seiboth B."/>
            <person name="Shapiro H."/>
            <person name="Sukno S."/>
            <person name="Tamayo-Ramos J.A."/>
            <person name="Tisch D."/>
            <person name="Wiest A."/>
            <person name="Wilkinson H.H."/>
            <person name="Zhang M."/>
            <person name="Coutinho P.M."/>
            <person name="Kenerley C.M."/>
            <person name="Monte E."/>
            <person name="Baker S.E."/>
            <person name="Grigoriev I.V."/>
        </authorList>
    </citation>
    <scope>NUCLEOTIDE SEQUENCE [LARGE SCALE GENOMIC DNA]</scope>
    <source>
        <strain evidence="10">ATCC 20476 / IMI 206040</strain>
    </source>
</reference>
<dbReference type="Gene3D" id="3.40.50.200">
    <property type="entry name" value="Peptidase S8/S53 domain"/>
    <property type="match status" value="1"/>
</dbReference>
<dbReference type="InterPro" id="IPR023828">
    <property type="entry name" value="Peptidase_S8_Ser-AS"/>
</dbReference>
<dbReference type="Proteomes" id="UP000005426">
    <property type="component" value="Unassembled WGS sequence"/>
</dbReference>
<feature type="active site" description="Charge relay system" evidence="5">
    <location>
        <position position="519"/>
    </location>
</feature>
<dbReference type="OMA" id="YFRAVEG"/>
<dbReference type="KEGG" id="tatv:25783120"/>
<dbReference type="OrthoDB" id="206201at2759"/>
<keyword evidence="10" id="KW-1185">Reference proteome</keyword>
<comment type="caution">
    <text evidence="9">The sequence shown here is derived from an EMBL/GenBank/DDBJ whole genome shotgun (WGS) entry which is preliminary data.</text>
</comment>
<dbReference type="SUPFAM" id="SSF52743">
    <property type="entry name" value="Subtilisin-like"/>
    <property type="match status" value="1"/>
</dbReference>